<keyword evidence="2" id="KW-0378">Hydrolase</keyword>
<dbReference type="EMBL" id="CAADFQ010000039">
    <property type="protein sequence ID" value="VFK33017.1"/>
    <property type="molecule type" value="Genomic_DNA"/>
</dbReference>
<dbReference type="GO" id="GO:0004180">
    <property type="term" value="F:carboxypeptidase activity"/>
    <property type="evidence" value="ECO:0007669"/>
    <property type="project" value="UniProtKB-KW"/>
</dbReference>
<dbReference type="InterPro" id="IPR003709">
    <property type="entry name" value="VanY-like_core_dom"/>
</dbReference>
<dbReference type="CDD" id="cd14814">
    <property type="entry name" value="Peptidase_M15"/>
    <property type="match status" value="1"/>
</dbReference>
<gene>
    <name evidence="2" type="ORF">BECKMB1821G_GA0114241_102913</name>
    <name evidence="4" type="ORF">BECKMB1821H_GA0114242_102913</name>
    <name evidence="3" type="ORF">BECKMB1821I_GA0114274_103913</name>
</gene>
<dbReference type="PROSITE" id="PS51318">
    <property type="entry name" value="TAT"/>
    <property type="match status" value="1"/>
</dbReference>
<dbReference type="Gene3D" id="3.30.1380.10">
    <property type="match status" value="1"/>
</dbReference>
<sequence length="273" mass="30883">MDRRHFLRLAAGGVATATGTYWSPAGAKTKTPRSNVDYLKKMRDFDGDHLEDIMLEARELPLLADIVAHLRRVQINIGHGNFYLLGFDDMLRFSRNYSRVKPFSVHEIEFMERVFYEEAVRYGFRGEKLLTRLTDNIPKREVTKIPGTGQYIAKGKSLAVCRKIQRAVGDDLILTSGVRGVVKQMHLFLNKALASDGNLSRASRSLAPPGYSYHAVGDFDVGQKGLGALNFTKTFATTKVFRRLISLGFTEIRYPPDNPFGVRFEPWHIKIIS</sequence>
<dbReference type="PANTHER" id="PTHR34385">
    <property type="entry name" value="D-ALANYL-D-ALANINE CARBOXYPEPTIDASE"/>
    <property type="match status" value="1"/>
</dbReference>
<reference evidence="2" key="1">
    <citation type="submission" date="2019-02" db="EMBL/GenBank/DDBJ databases">
        <authorList>
            <person name="Gruber-Vodicka R. H."/>
            <person name="Seah K. B. B."/>
        </authorList>
    </citation>
    <scope>NUCLEOTIDE SEQUENCE</scope>
    <source>
        <strain evidence="2">BECK_BZ197</strain>
        <strain evidence="4">BECK_BZ198</strain>
        <strain evidence="3">BECK_BZ199</strain>
    </source>
</reference>
<organism evidence="2">
    <name type="scientific">Candidatus Kentrum sp. MB</name>
    <dbReference type="NCBI Taxonomy" id="2138164"/>
    <lineage>
        <taxon>Bacteria</taxon>
        <taxon>Pseudomonadati</taxon>
        <taxon>Pseudomonadota</taxon>
        <taxon>Gammaproteobacteria</taxon>
        <taxon>Candidatus Kentrum</taxon>
    </lineage>
</organism>
<keyword evidence="2" id="KW-0121">Carboxypeptidase</keyword>
<dbReference type="PANTHER" id="PTHR34385:SF1">
    <property type="entry name" value="PEPTIDOGLYCAN L-ALANYL-D-GLUTAMATE ENDOPEPTIDASE CWLK"/>
    <property type="match status" value="1"/>
</dbReference>
<protein>
    <submittedName>
        <fullName evidence="2">D-alanyl-D-alanine carboxypeptidase</fullName>
    </submittedName>
</protein>
<dbReference type="Pfam" id="PF02557">
    <property type="entry name" value="VanY"/>
    <property type="match status" value="1"/>
</dbReference>
<accession>A0A450XEE9</accession>
<dbReference type="EMBL" id="CAADFO010000029">
    <property type="protein sequence ID" value="VFK27638.1"/>
    <property type="molecule type" value="Genomic_DNA"/>
</dbReference>
<dbReference type="InterPro" id="IPR006311">
    <property type="entry name" value="TAT_signal"/>
</dbReference>
<dbReference type="GO" id="GO:0006508">
    <property type="term" value="P:proteolysis"/>
    <property type="evidence" value="ECO:0007669"/>
    <property type="project" value="InterPro"/>
</dbReference>
<evidence type="ECO:0000313" key="2">
    <source>
        <dbReference type="EMBL" id="VFK27638.1"/>
    </source>
</evidence>
<evidence type="ECO:0000313" key="3">
    <source>
        <dbReference type="EMBL" id="VFK33017.1"/>
    </source>
</evidence>
<dbReference type="EMBL" id="CAADGH010000029">
    <property type="protein sequence ID" value="VFK75695.1"/>
    <property type="molecule type" value="Genomic_DNA"/>
</dbReference>
<proteinExistence type="predicted"/>
<dbReference type="AlphaFoldDB" id="A0A450XEE9"/>
<keyword evidence="2" id="KW-0645">Protease</keyword>
<evidence type="ECO:0000259" key="1">
    <source>
        <dbReference type="Pfam" id="PF02557"/>
    </source>
</evidence>
<name>A0A450XEE9_9GAMM</name>
<dbReference type="InterPro" id="IPR052179">
    <property type="entry name" value="DD-CPase-like"/>
</dbReference>
<dbReference type="SUPFAM" id="SSF55166">
    <property type="entry name" value="Hedgehog/DD-peptidase"/>
    <property type="match status" value="1"/>
</dbReference>
<feature type="domain" description="D-alanyl-D-alanine carboxypeptidase-like core" evidence="1">
    <location>
        <begin position="167"/>
        <end position="270"/>
    </location>
</feature>
<evidence type="ECO:0000313" key="4">
    <source>
        <dbReference type="EMBL" id="VFK75695.1"/>
    </source>
</evidence>
<dbReference type="InterPro" id="IPR009045">
    <property type="entry name" value="Zn_M74/Hedgehog-like"/>
</dbReference>